<feature type="domain" description="Choloylglycine hydrolase/NAAA C-terminal" evidence="17">
    <location>
        <begin position="227"/>
        <end position="410"/>
    </location>
</feature>
<comment type="similarity">
    <text evidence="5">Belongs to the acid ceramidase family.</text>
</comment>
<evidence type="ECO:0000256" key="3">
    <source>
        <dbReference type="ARBA" id="ARBA00004760"/>
    </source>
</evidence>
<dbReference type="FunFam" id="3.60.60.10:FF:000002">
    <property type="entry name" value="N-acylsphingosine amidohydrolase 1"/>
    <property type="match status" value="1"/>
</dbReference>
<dbReference type="OMA" id="GIRCMDK"/>
<dbReference type="GO" id="GO:0006665">
    <property type="term" value="P:sphingolipid metabolic process"/>
    <property type="evidence" value="ECO:0007669"/>
    <property type="project" value="UniProtKB-KW"/>
</dbReference>
<reference evidence="20" key="1">
    <citation type="journal article" date="2016" name="Nature">
        <title>Genome evolution in the allotetraploid frog Xenopus laevis.</title>
        <authorList>
            <person name="Session A.M."/>
            <person name="Uno Y."/>
            <person name="Kwon T."/>
            <person name="Chapman J.A."/>
            <person name="Toyoda A."/>
            <person name="Takahashi S."/>
            <person name="Fukui A."/>
            <person name="Hikosaka A."/>
            <person name="Suzuki A."/>
            <person name="Kondo M."/>
            <person name="van Heeringen S.J."/>
            <person name="Quigley I."/>
            <person name="Heinz S."/>
            <person name="Ogino H."/>
            <person name="Ochi H."/>
            <person name="Hellsten U."/>
            <person name="Lyons J.B."/>
            <person name="Simakov O."/>
            <person name="Putnam N."/>
            <person name="Stites J."/>
            <person name="Kuroki Y."/>
            <person name="Tanaka T."/>
            <person name="Michiue T."/>
            <person name="Watanabe M."/>
            <person name="Bogdanovic O."/>
            <person name="Lister R."/>
            <person name="Georgiou G."/>
            <person name="Paranjpe S.S."/>
            <person name="van Kruijsbergen I."/>
            <person name="Shu S."/>
            <person name="Carlson J."/>
            <person name="Kinoshita T."/>
            <person name="Ohta Y."/>
            <person name="Mawaribuchi S."/>
            <person name="Jenkins J."/>
            <person name="Grimwood J."/>
            <person name="Schmutz J."/>
            <person name="Mitros T."/>
            <person name="Mozaffari S.V."/>
            <person name="Suzuki Y."/>
            <person name="Haramoto Y."/>
            <person name="Yamamoto T.S."/>
            <person name="Takagi C."/>
            <person name="Heald R."/>
            <person name="Miller K."/>
            <person name="Haudenschild C."/>
            <person name="Kitzman J."/>
            <person name="Nakayama T."/>
            <person name="Izutsu Y."/>
            <person name="Robert J."/>
            <person name="Fortriede J."/>
            <person name="Burns K."/>
            <person name="Lotay V."/>
            <person name="Karimi K."/>
            <person name="Yasuoka Y."/>
            <person name="Dichmann D.S."/>
            <person name="Flajnik M.F."/>
            <person name="Houston D.W."/>
            <person name="Shendure J."/>
            <person name="DuPasquier L."/>
            <person name="Vize P.D."/>
            <person name="Zorn A.M."/>
            <person name="Ito M."/>
            <person name="Marcotte E.M."/>
            <person name="Wallingford J.B."/>
            <person name="Ito Y."/>
            <person name="Asashima M."/>
            <person name="Ueno N."/>
            <person name="Matsuda Y."/>
            <person name="Veenstra G.J."/>
            <person name="Fujiyama A."/>
            <person name="Harland R.M."/>
            <person name="Taira M."/>
            <person name="Rokhsar D.S."/>
        </authorList>
    </citation>
    <scope>NUCLEOTIDE SEQUENCE [LARGE SCALE GENOMIC DNA]</scope>
    <source>
        <strain evidence="20">J</strain>
    </source>
</reference>
<dbReference type="GO" id="GO:0005764">
    <property type="term" value="C:lysosome"/>
    <property type="evidence" value="ECO:0007669"/>
    <property type="project" value="UniProtKB-SubCell"/>
</dbReference>
<evidence type="ECO:0000256" key="11">
    <source>
        <dbReference type="ARBA" id="ARBA00023098"/>
    </source>
</evidence>
<keyword evidence="12" id="KW-1015">Disulfide bond</keyword>
<evidence type="ECO:0000256" key="5">
    <source>
        <dbReference type="ARBA" id="ARBA00005730"/>
    </source>
</evidence>
<keyword evidence="13" id="KW-0325">Glycoprotein</keyword>
<feature type="domain" description="Acid ceramidase N-terminal" evidence="18">
    <location>
        <begin position="130"/>
        <end position="191"/>
    </location>
</feature>
<evidence type="ECO:0000313" key="19">
    <source>
        <dbReference type="EMBL" id="OCT99548.1"/>
    </source>
</evidence>
<evidence type="ECO:0000256" key="13">
    <source>
        <dbReference type="ARBA" id="ARBA00023180"/>
    </source>
</evidence>
<comment type="pathway">
    <text evidence="3">Lipid metabolism; sphingolipid metabolism.</text>
</comment>
<organism evidence="19 20">
    <name type="scientific">Xenopus laevis</name>
    <name type="common">African clawed frog</name>
    <dbReference type="NCBI Taxonomy" id="8355"/>
    <lineage>
        <taxon>Eukaryota</taxon>
        <taxon>Metazoa</taxon>
        <taxon>Chordata</taxon>
        <taxon>Craniata</taxon>
        <taxon>Vertebrata</taxon>
        <taxon>Euteleostomi</taxon>
        <taxon>Amphibia</taxon>
        <taxon>Batrachia</taxon>
        <taxon>Anura</taxon>
        <taxon>Pipoidea</taxon>
        <taxon>Pipidae</taxon>
        <taxon>Xenopodinae</taxon>
        <taxon>Xenopus</taxon>
        <taxon>Xenopus</taxon>
    </lineage>
</organism>
<dbReference type="InterPro" id="IPR029130">
    <property type="entry name" value="Acid_ceramidase_N"/>
</dbReference>
<dbReference type="GO" id="GO:0017040">
    <property type="term" value="F:N-acylsphingosine amidohydrolase activity"/>
    <property type="evidence" value="ECO:0007669"/>
    <property type="project" value="UniProtKB-EC"/>
</dbReference>
<dbReference type="Pfam" id="PF02275">
    <property type="entry name" value="CBAH"/>
    <property type="match status" value="1"/>
</dbReference>
<evidence type="ECO:0000256" key="14">
    <source>
        <dbReference type="ARBA" id="ARBA00023228"/>
    </source>
</evidence>
<evidence type="ECO:0000256" key="6">
    <source>
        <dbReference type="ARBA" id="ARBA00011891"/>
    </source>
</evidence>
<keyword evidence="14" id="KW-0458">Lysosome</keyword>
<evidence type="ECO:0000256" key="2">
    <source>
        <dbReference type="ARBA" id="ARBA00004613"/>
    </source>
</evidence>
<keyword evidence="9" id="KW-0378">Hydrolase</keyword>
<comment type="pathway">
    <text evidence="4">Sphingolipid metabolism.</text>
</comment>
<evidence type="ECO:0000256" key="16">
    <source>
        <dbReference type="ARBA" id="ARBA00048057"/>
    </source>
</evidence>
<keyword evidence="8" id="KW-0732">Signal</keyword>
<dbReference type="InterPro" id="IPR029132">
    <property type="entry name" value="CBAH/NAAA_C"/>
</dbReference>
<dbReference type="PANTHER" id="PTHR28583:SF1">
    <property type="entry name" value="ACID CERAMIDASE"/>
    <property type="match status" value="1"/>
</dbReference>
<comment type="catalytic activity">
    <reaction evidence="16">
        <text>an N-acylsphing-4-enine + H2O = sphing-4-enine + a fatty acid</text>
        <dbReference type="Rhea" id="RHEA:20856"/>
        <dbReference type="ChEBI" id="CHEBI:15377"/>
        <dbReference type="ChEBI" id="CHEBI:28868"/>
        <dbReference type="ChEBI" id="CHEBI:52639"/>
        <dbReference type="ChEBI" id="CHEBI:57756"/>
        <dbReference type="EC" id="3.5.1.23"/>
    </reaction>
</comment>
<evidence type="ECO:0000256" key="8">
    <source>
        <dbReference type="ARBA" id="ARBA00022729"/>
    </source>
</evidence>
<evidence type="ECO:0000256" key="1">
    <source>
        <dbReference type="ARBA" id="ARBA00004371"/>
    </source>
</evidence>
<dbReference type="GO" id="GO:0016020">
    <property type="term" value="C:membrane"/>
    <property type="evidence" value="ECO:0007669"/>
    <property type="project" value="GOC"/>
</dbReference>
<evidence type="ECO:0000256" key="12">
    <source>
        <dbReference type="ARBA" id="ARBA00023157"/>
    </source>
</evidence>
<dbReference type="AlphaFoldDB" id="A0A974DX22"/>
<evidence type="ECO:0000256" key="15">
    <source>
        <dbReference type="ARBA" id="ARBA00040588"/>
    </source>
</evidence>
<evidence type="ECO:0000313" key="20">
    <source>
        <dbReference type="Proteomes" id="UP000694892"/>
    </source>
</evidence>
<evidence type="ECO:0000259" key="18">
    <source>
        <dbReference type="Pfam" id="PF15508"/>
    </source>
</evidence>
<keyword evidence="11" id="KW-0443">Lipid metabolism</keyword>
<sequence length="479" mass="53406">MTGFTHRCQPLQMEVHRELSIVPIYCASSMTSAKAIGALKGQGCQREMLAPPLLHREHGPGLSCDCVLGELCNWRSLQSASIATMSALPLRLLLCFVVASLSGLAQDVPPYTEDCRSGTYPPSGPTFKGNVSWYTVNLDQAPQERWQKLISEKKTALSILIQAIKDLATSFFPSEKIIKLVDTKLPLLIGTLPCPFGEEIKGIADASGLPLGEVMLFNIFYEVFTVCTSVVAEDKSGKLYHARNLDFGLFLGWDVKNNSWMVTQLLRPLVVNVDFQRNGKTVFVSTSFAGYVGMLTGMKPGIFSLTMNERFSIDGGYIGVLEWILGKRDGMWMSFLTRSVLENATSYEEAKTLLSKTKLLAPAYFILGGNKSEEGCVITRSRAACLDIWELDLKNGTWYVLETNYDHWKAPLPIDNRRDPAMKCMRRTSQQNISFGTIYDMLSTKPVLNKLTTYTTLMSVSDNKLEAYLRICPDPCMPW</sequence>
<dbReference type="EMBL" id="CM004466">
    <property type="protein sequence ID" value="OCT99548.1"/>
    <property type="molecule type" value="Genomic_DNA"/>
</dbReference>
<name>A0A974DX22_XENLA</name>
<comment type="subcellular location">
    <subcellularLocation>
        <location evidence="1">Lysosome</location>
    </subcellularLocation>
    <subcellularLocation>
        <location evidence="2">Secreted</location>
    </subcellularLocation>
</comment>
<evidence type="ECO:0000256" key="10">
    <source>
        <dbReference type="ARBA" id="ARBA00022919"/>
    </source>
</evidence>
<dbReference type="PANTHER" id="PTHR28583">
    <property type="entry name" value="ACID AMIDASE"/>
    <property type="match status" value="1"/>
</dbReference>
<dbReference type="Gene3D" id="3.60.60.10">
    <property type="entry name" value="Penicillin V Acylase, Chain A"/>
    <property type="match status" value="1"/>
</dbReference>
<dbReference type="Proteomes" id="UP000694892">
    <property type="component" value="Chromosome 1L"/>
</dbReference>
<keyword evidence="7" id="KW-0964">Secreted</keyword>
<dbReference type="CDD" id="cd01903">
    <property type="entry name" value="Ntn_AC_NAAA"/>
    <property type="match status" value="1"/>
</dbReference>
<proteinExistence type="inferred from homology"/>
<protein>
    <recommendedName>
        <fullName evidence="15">Acid ceramidase</fullName>
        <ecNumber evidence="6">3.5.1.23</ecNumber>
    </recommendedName>
</protein>
<gene>
    <name evidence="19" type="ORF">XELAEV_18005330mg</name>
</gene>
<dbReference type="GO" id="GO:0005576">
    <property type="term" value="C:extracellular region"/>
    <property type="evidence" value="ECO:0007669"/>
    <property type="project" value="UniProtKB-SubCell"/>
</dbReference>
<evidence type="ECO:0000256" key="4">
    <source>
        <dbReference type="ARBA" id="ARBA00004991"/>
    </source>
</evidence>
<dbReference type="EC" id="3.5.1.23" evidence="6"/>
<evidence type="ECO:0000259" key="17">
    <source>
        <dbReference type="Pfam" id="PF02275"/>
    </source>
</evidence>
<accession>A0A974DX22</accession>
<keyword evidence="10" id="KW-0746">Sphingolipid metabolism</keyword>
<evidence type="ECO:0000256" key="9">
    <source>
        <dbReference type="ARBA" id="ARBA00022801"/>
    </source>
</evidence>
<dbReference type="Pfam" id="PF15508">
    <property type="entry name" value="NAAA-beta"/>
    <property type="match status" value="1"/>
</dbReference>
<evidence type="ECO:0000256" key="7">
    <source>
        <dbReference type="ARBA" id="ARBA00022525"/>
    </source>
</evidence>